<protein>
    <submittedName>
        <fullName evidence="2">Phosphoglycerol transferase MdoB-like AlkP superfamily enzyme</fullName>
    </submittedName>
</protein>
<evidence type="ECO:0000313" key="2">
    <source>
        <dbReference type="EMBL" id="MDQ0116141.1"/>
    </source>
</evidence>
<keyword evidence="1" id="KW-0812">Transmembrane</keyword>
<keyword evidence="1" id="KW-0472">Membrane</keyword>
<evidence type="ECO:0000313" key="3">
    <source>
        <dbReference type="Proteomes" id="UP001229346"/>
    </source>
</evidence>
<accession>A0ABT9UAV1</accession>
<sequence>MHIAIALFTIFAAWRWGDWSKWKQYHSTMLYIVTGGLLYEYLTRSHPLWTFHPDVLPDIKLVVLIHAFISMPLSIFIFLSRYPAKPRKPFRYIIMWVCIYVGVEAVLAFFGRITYDHGWQLYHSVLFNLMMFTMMRFHHVSPGKAYLVSIVIIVALMKWFQVPLS</sequence>
<keyword evidence="1" id="KW-1133">Transmembrane helix</keyword>
<proteinExistence type="predicted"/>
<evidence type="ECO:0000256" key="1">
    <source>
        <dbReference type="SAM" id="Phobius"/>
    </source>
</evidence>
<reference evidence="2 3" key="1">
    <citation type="submission" date="2023-07" db="EMBL/GenBank/DDBJ databases">
        <title>Sorghum-associated microbial communities from plants grown in Nebraska, USA.</title>
        <authorList>
            <person name="Schachtman D."/>
        </authorList>
    </citation>
    <scope>NUCLEOTIDE SEQUENCE [LARGE SCALE GENOMIC DNA]</scope>
    <source>
        <strain evidence="2 3">CC482</strain>
    </source>
</reference>
<dbReference type="NCBIfam" id="NF041644">
    <property type="entry name" value="CBO0543_fam"/>
    <property type="match status" value="1"/>
</dbReference>
<feature type="transmembrane region" description="Helical" evidence="1">
    <location>
        <begin position="145"/>
        <end position="162"/>
    </location>
</feature>
<dbReference type="RefSeq" id="WP_307208176.1">
    <property type="nucleotide sequence ID" value="NZ_JAUSSU010000016.1"/>
</dbReference>
<feature type="transmembrane region" description="Helical" evidence="1">
    <location>
        <begin position="92"/>
        <end position="115"/>
    </location>
</feature>
<gene>
    <name evidence="2" type="ORF">J2T15_005617</name>
</gene>
<dbReference type="Proteomes" id="UP001229346">
    <property type="component" value="Unassembled WGS sequence"/>
</dbReference>
<organism evidence="2 3">
    <name type="scientific">Paenibacillus harenae</name>
    <dbReference type="NCBI Taxonomy" id="306543"/>
    <lineage>
        <taxon>Bacteria</taxon>
        <taxon>Bacillati</taxon>
        <taxon>Bacillota</taxon>
        <taxon>Bacilli</taxon>
        <taxon>Bacillales</taxon>
        <taxon>Paenibacillaceae</taxon>
        <taxon>Paenibacillus</taxon>
    </lineage>
</organism>
<dbReference type="InterPro" id="IPR048147">
    <property type="entry name" value="CBO0543-like"/>
</dbReference>
<name>A0ABT9UAV1_PAEHA</name>
<feature type="transmembrane region" description="Helical" evidence="1">
    <location>
        <begin position="59"/>
        <end position="80"/>
    </location>
</feature>
<keyword evidence="3" id="KW-1185">Reference proteome</keyword>
<dbReference type="EMBL" id="JAUSSU010000016">
    <property type="protein sequence ID" value="MDQ0116141.1"/>
    <property type="molecule type" value="Genomic_DNA"/>
</dbReference>
<comment type="caution">
    <text evidence="2">The sequence shown here is derived from an EMBL/GenBank/DDBJ whole genome shotgun (WGS) entry which is preliminary data.</text>
</comment>